<dbReference type="EC" id="1.4.3.16" evidence="4 12"/>
<dbReference type="InterPro" id="IPR015939">
    <property type="entry name" value="Fum_Rdtase/Succ_DH_flav-like_C"/>
</dbReference>
<dbReference type="UniPathway" id="UPA00253">
    <property type="reaction ID" value="UER00326"/>
</dbReference>
<dbReference type="InterPro" id="IPR036188">
    <property type="entry name" value="FAD/NAD-bd_sf"/>
</dbReference>
<evidence type="ECO:0000256" key="2">
    <source>
        <dbReference type="ARBA" id="ARBA00004950"/>
    </source>
</evidence>
<proteinExistence type="inferred from homology"/>
<dbReference type="InterPro" id="IPR037099">
    <property type="entry name" value="Fum_R/Succ_DH_flav-like_C_sf"/>
</dbReference>
<evidence type="ECO:0000256" key="6">
    <source>
        <dbReference type="ARBA" id="ARBA00022630"/>
    </source>
</evidence>
<evidence type="ECO:0000256" key="11">
    <source>
        <dbReference type="ARBA" id="ARBA00048305"/>
    </source>
</evidence>
<evidence type="ECO:0000256" key="13">
    <source>
        <dbReference type="RuleBase" id="RU362049"/>
    </source>
</evidence>
<dbReference type="Gene3D" id="1.20.58.100">
    <property type="entry name" value="Fumarate reductase/succinate dehydrogenase flavoprotein-like, C-terminal domain"/>
    <property type="match status" value="1"/>
</dbReference>
<comment type="similarity">
    <text evidence="3 13">Belongs to the FAD-dependent oxidoreductase 2 family. NadB subfamily.</text>
</comment>
<reference evidence="16 17" key="1">
    <citation type="submission" date="2017-10" db="EMBL/GenBank/DDBJ databases">
        <title>Sequencing the genomes of 1000 actinobacteria strains.</title>
        <authorList>
            <person name="Klenk H.-P."/>
        </authorList>
    </citation>
    <scope>NUCLEOTIDE SEQUENCE [LARGE SCALE GENOMIC DNA]</scope>
    <source>
        <strain evidence="16 17">DSM 21798</strain>
    </source>
</reference>
<comment type="cofactor">
    <cofactor evidence="1 13">
        <name>FAD</name>
        <dbReference type="ChEBI" id="CHEBI:57692"/>
    </cofactor>
</comment>
<evidence type="ECO:0000256" key="1">
    <source>
        <dbReference type="ARBA" id="ARBA00001974"/>
    </source>
</evidence>
<dbReference type="PRINTS" id="PR00368">
    <property type="entry name" value="FADPNR"/>
</dbReference>
<dbReference type="RefSeq" id="WP_098408679.1">
    <property type="nucleotide sequence ID" value="NZ_PDJE01000001.1"/>
</dbReference>
<evidence type="ECO:0000256" key="10">
    <source>
        <dbReference type="ARBA" id="ARBA00029426"/>
    </source>
</evidence>
<keyword evidence="6 13" id="KW-0285">Flavoprotein</keyword>
<dbReference type="PANTHER" id="PTHR42716:SF2">
    <property type="entry name" value="L-ASPARTATE OXIDASE, CHLOROPLASTIC"/>
    <property type="match status" value="1"/>
</dbReference>
<dbReference type="Gene3D" id="3.50.50.60">
    <property type="entry name" value="FAD/NAD(P)-binding domain"/>
    <property type="match status" value="1"/>
</dbReference>
<dbReference type="FunFam" id="3.90.700.10:FF:000002">
    <property type="entry name" value="L-aspartate oxidase"/>
    <property type="match status" value="1"/>
</dbReference>
<comment type="function">
    <text evidence="10">Catalyzes the oxidation of L-aspartate to iminoaspartate, the first step in the de novo biosynthesis of NAD(+).</text>
</comment>
<evidence type="ECO:0000256" key="7">
    <source>
        <dbReference type="ARBA" id="ARBA00022642"/>
    </source>
</evidence>
<dbReference type="InterPro" id="IPR005288">
    <property type="entry name" value="NadB"/>
</dbReference>
<dbReference type="GO" id="GO:0008734">
    <property type="term" value="F:L-aspartate oxidase activity"/>
    <property type="evidence" value="ECO:0007669"/>
    <property type="project" value="UniProtKB-UniRule"/>
</dbReference>
<keyword evidence="17" id="KW-1185">Reference proteome</keyword>
<evidence type="ECO:0000259" key="15">
    <source>
        <dbReference type="Pfam" id="PF02910"/>
    </source>
</evidence>
<dbReference type="Pfam" id="PF00890">
    <property type="entry name" value="FAD_binding_2"/>
    <property type="match status" value="1"/>
</dbReference>
<dbReference type="GO" id="GO:0005737">
    <property type="term" value="C:cytoplasm"/>
    <property type="evidence" value="ECO:0007669"/>
    <property type="project" value="UniProtKB-SubCell"/>
</dbReference>
<evidence type="ECO:0000256" key="9">
    <source>
        <dbReference type="ARBA" id="ARBA00023002"/>
    </source>
</evidence>
<dbReference type="AlphaFoldDB" id="A0A2A9DYD9"/>
<dbReference type="Proteomes" id="UP000221369">
    <property type="component" value="Unassembled WGS sequence"/>
</dbReference>
<dbReference type="PANTHER" id="PTHR42716">
    <property type="entry name" value="L-ASPARTATE OXIDASE"/>
    <property type="match status" value="1"/>
</dbReference>
<dbReference type="SUPFAM" id="SSF56425">
    <property type="entry name" value="Succinate dehydrogenase/fumarate reductase flavoprotein, catalytic domain"/>
    <property type="match status" value="1"/>
</dbReference>
<dbReference type="Gene3D" id="3.90.700.10">
    <property type="entry name" value="Succinate dehydrogenase/fumarate reductase flavoprotein, catalytic domain"/>
    <property type="match status" value="1"/>
</dbReference>
<dbReference type="NCBIfam" id="TIGR00551">
    <property type="entry name" value="nadB"/>
    <property type="match status" value="1"/>
</dbReference>
<comment type="pathway">
    <text evidence="2 13">Cofactor biosynthesis; NAD(+) biosynthesis; iminoaspartate from L-aspartate (oxidase route): step 1/1.</text>
</comment>
<evidence type="ECO:0000256" key="5">
    <source>
        <dbReference type="ARBA" id="ARBA00021901"/>
    </source>
</evidence>
<keyword evidence="9 13" id="KW-0560">Oxidoreductase</keyword>
<feature type="domain" description="Fumarate reductase/succinate dehydrogenase flavoprotein-like C-terminal" evidence="15">
    <location>
        <begin position="406"/>
        <end position="495"/>
    </location>
</feature>
<evidence type="ECO:0000313" key="17">
    <source>
        <dbReference type="Proteomes" id="UP000221369"/>
    </source>
</evidence>
<dbReference type="InterPro" id="IPR027477">
    <property type="entry name" value="Succ_DH/fumarate_Rdtase_cat_sf"/>
</dbReference>
<comment type="subcellular location">
    <subcellularLocation>
        <location evidence="13">Cytoplasm</location>
    </subcellularLocation>
</comment>
<evidence type="ECO:0000313" key="16">
    <source>
        <dbReference type="EMBL" id="PFG31698.1"/>
    </source>
</evidence>
<organism evidence="16 17">
    <name type="scientific">Paramicrobacterium agarici</name>
    <dbReference type="NCBI Taxonomy" id="630514"/>
    <lineage>
        <taxon>Bacteria</taxon>
        <taxon>Bacillati</taxon>
        <taxon>Actinomycetota</taxon>
        <taxon>Actinomycetes</taxon>
        <taxon>Micrococcales</taxon>
        <taxon>Microbacteriaceae</taxon>
        <taxon>Paramicrobacterium</taxon>
    </lineage>
</organism>
<name>A0A2A9DYD9_9MICO</name>
<evidence type="ECO:0000256" key="8">
    <source>
        <dbReference type="ARBA" id="ARBA00022827"/>
    </source>
</evidence>
<protein>
    <recommendedName>
        <fullName evidence="5 12">L-aspartate oxidase</fullName>
        <ecNumber evidence="4 12">1.4.3.16</ecNumber>
    </recommendedName>
</protein>
<feature type="domain" description="FAD-dependent oxidoreductase 2 FAD-binding" evidence="14">
    <location>
        <begin position="3"/>
        <end position="366"/>
    </location>
</feature>
<dbReference type="Pfam" id="PF02910">
    <property type="entry name" value="Succ_DH_flav_C"/>
    <property type="match status" value="1"/>
</dbReference>
<dbReference type="InterPro" id="IPR003953">
    <property type="entry name" value="FAD-dep_OxRdtase_2_FAD-bd"/>
</dbReference>
<accession>A0A2A9DYD9</accession>
<sequence length="502" mass="52339">MSHVIVVGSGIAGLTVALRASAEHDVTIVTKDALGDGNTARAQGGIAGVLCDDDSVDAHINDTVRAGAGLCDEDAVRVLCSEGPERIRGLAAAGVDFDTDGTGFAQGLEAAHSYPRVVHAGGDATGRAIARTLAQRVRERRIPVLENSLLIDLVVRDDAVVGTDVLTPTGPIRMLAETTVIATGGSGQLYERTTNPRGATGDGVAAALRAGARIADAEFYQFHPTALAGSGFLISEAVRGAGAVLRDNTGRRFMLDVDPRAELAPRSTVALALARTMAAQDGAPVLLDATGVPRLAERFPTLTAAVAQAGLDWTSEPVPVTPAAHYWMGGIEVDLEGRTTVEGLVAVGEAAHTGVHGANRLASNSLLEGAVFAERAAAAVPRGNKRQHPPLSPAVTEIVAPALDRSDLQRLAWSALGLERCESSLNDAICRLNAWDAEASLTPITREGLENRNLLLVARVIARQALARRETRGAHARLDYPDADPEQARSVTTALAQEALAC</sequence>
<gene>
    <name evidence="16" type="ORF">ATJ78_2676</name>
</gene>
<keyword evidence="7 13" id="KW-0662">Pyridine nucleotide biosynthesis</keyword>
<evidence type="ECO:0000256" key="4">
    <source>
        <dbReference type="ARBA" id="ARBA00012173"/>
    </source>
</evidence>
<dbReference type="SUPFAM" id="SSF51905">
    <property type="entry name" value="FAD/NAD(P)-binding domain"/>
    <property type="match status" value="1"/>
</dbReference>
<evidence type="ECO:0000256" key="12">
    <source>
        <dbReference type="NCBIfam" id="TIGR00551"/>
    </source>
</evidence>
<dbReference type="GO" id="GO:0033765">
    <property type="term" value="F:steroid dehydrogenase activity, acting on the CH-CH group of donors"/>
    <property type="evidence" value="ECO:0007669"/>
    <property type="project" value="UniProtKB-ARBA"/>
</dbReference>
<dbReference type="EMBL" id="PDJE01000001">
    <property type="protein sequence ID" value="PFG31698.1"/>
    <property type="molecule type" value="Genomic_DNA"/>
</dbReference>
<comment type="caution">
    <text evidence="16">The sequence shown here is derived from an EMBL/GenBank/DDBJ whole genome shotgun (WGS) entry which is preliminary data.</text>
</comment>
<keyword evidence="8 13" id="KW-0274">FAD</keyword>
<evidence type="ECO:0000256" key="3">
    <source>
        <dbReference type="ARBA" id="ARBA00008562"/>
    </source>
</evidence>
<evidence type="ECO:0000259" key="14">
    <source>
        <dbReference type="Pfam" id="PF00890"/>
    </source>
</evidence>
<dbReference type="SUPFAM" id="SSF46977">
    <property type="entry name" value="Succinate dehydrogenase/fumarate reductase flavoprotein C-terminal domain"/>
    <property type="match status" value="1"/>
</dbReference>
<comment type="catalytic activity">
    <reaction evidence="11">
        <text>L-aspartate + O2 = iminosuccinate + H2O2</text>
        <dbReference type="Rhea" id="RHEA:25876"/>
        <dbReference type="ChEBI" id="CHEBI:15379"/>
        <dbReference type="ChEBI" id="CHEBI:16240"/>
        <dbReference type="ChEBI" id="CHEBI:29991"/>
        <dbReference type="ChEBI" id="CHEBI:77875"/>
        <dbReference type="EC" id="1.4.3.16"/>
    </reaction>
    <physiologicalReaction direction="left-to-right" evidence="11">
        <dbReference type="Rhea" id="RHEA:25877"/>
    </physiologicalReaction>
</comment>
<dbReference type="GO" id="GO:0034628">
    <property type="term" value="P:'de novo' NAD+ biosynthetic process from L-aspartate"/>
    <property type="evidence" value="ECO:0007669"/>
    <property type="project" value="TreeGrafter"/>
</dbReference>